<accession>A0A8S5S9G8</accession>
<organism evidence="1">
    <name type="scientific">Myoviridae sp. ctByu2</name>
    <dbReference type="NCBI Taxonomy" id="2827668"/>
    <lineage>
        <taxon>Viruses</taxon>
        <taxon>Duplodnaviria</taxon>
        <taxon>Heunggongvirae</taxon>
        <taxon>Uroviricota</taxon>
        <taxon>Caudoviricetes</taxon>
    </lineage>
</organism>
<sequence>MDDIEIIFEEGTTKNIFIKNPYEGQPEYARFAYAEYRMVDYSAYFYLEGFKFYFVESRDSVNKDPCLLEASTGALVTSKLFVTTDYPPSRFPVLPDAQIKVLAQSLKDKIRRSGRPLGVTVNNFKERTSIELEPWLNVLL</sequence>
<name>A0A8S5S9G8_9CAUD</name>
<reference evidence="1" key="1">
    <citation type="journal article" date="2021" name="Proc. Natl. Acad. Sci. U.S.A.">
        <title>A Catalog of Tens of Thousands of Viruses from Human Metagenomes Reveals Hidden Associations with Chronic Diseases.</title>
        <authorList>
            <person name="Tisza M.J."/>
            <person name="Buck C.B."/>
        </authorList>
    </citation>
    <scope>NUCLEOTIDE SEQUENCE</scope>
    <source>
        <strain evidence="1">CtByu2</strain>
    </source>
</reference>
<evidence type="ECO:0000313" key="1">
    <source>
        <dbReference type="EMBL" id="DAF47601.1"/>
    </source>
</evidence>
<dbReference type="EMBL" id="BK032557">
    <property type="protein sequence ID" value="DAF47601.1"/>
    <property type="molecule type" value="Genomic_DNA"/>
</dbReference>
<proteinExistence type="predicted"/>
<protein>
    <submittedName>
        <fullName evidence="1">Uncharacterized protein</fullName>
    </submittedName>
</protein>